<protein>
    <submittedName>
        <fullName evidence="4">39S ribosomal protein L1, mitochondrial</fullName>
    </submittedName>
</protein>
<evidence type="ECO:0000256" key="2">
    <source>
        <dbReference type="ARBA" id="ARBA00022980"/>
    </source>
</evidence>
<dbReference type="PANTHER" id="PTHR36427">
    <property type="entry name" value="54S RIBOSOMAL PROTEIN L1, MITOCHONDRIAL"/>
    <property type="match status" value="1"/>
</dbReference>
<dbReference type="PANTHER" id="PTHR36427:SF3">
    <property type="entry name" value="LARGE RIBOSOMAL SUBUNIT PROTEIN UL1M"/>
    <property type="match status" value="1"/>
</dbReference>
<dbReference type="AlphaFoldDB" id="A0A0L7LMS5"/>
<dbReference type="InterPro" id="IPR016095">
    <property type="entry name" value="Ribosomal_uL1_3-a/b-sand"/>
</dbReference>
<keyword evidence="3" id="KW-0687">Ribonucleoprotein</keyword>
<evidence type="ECO:0000256" key="1">
    <source>
        <dbReference type="ARBA" id="ARBA00010531"/>
    </source>
</evidence>
<sequence>MDDVYPLKFYKWVVYSAEDAVKAHQETHHPTMYNQPSAYVYARVEFDMNAVKKNRYVDSFTRLSLLPNPFPREEERTIMAFCKGPEMVKEVQDAGATTVGGADLIKKIQEGTIKLFEYDYIIAHPNIITELVPIRGLMKKKFPTLKAGTLDTDLQSLVKKFAGGVQYRVVRDEKQDNFGSVEVAVGRGFALRVVKYDRTISKEVQNDSDDEDDAVAAKA</sequence>
<name>A0A0L7LMS5_OPEBR</name>
<comment type="caution">
    <text evidence="4">The sequence shown here is derived from an EMBL/GenBank/DDBJ whole genome shotgun (WGS) entry which is preliminary data.</text>
</comment>
<dbReference type="GO" id="GO:1990904">
    <property type="term" value="C:ribonucleoprotein complex"/>
    <property type="evidence" value="ECO:0007669"/>
    <property type="project" value="UniProtKB-KW"/>
</dbReference>
<keyword evidence="5" id="KW-1185">Reference proteome</keyword>
<organism evidence="4 5">
    <name type="scientific">Operophtera brumata</name>
    <name type="common">Winter moth</name>
    <name type="synonym">Phalaena brumata</name>
    <dbReference type="NCBI Taxonomy" id="104452"/>
    <lineage>
        <taxon>Eukaryota</taxon>
        <taxon>Metazoa</taxon>
        <taxon>Ecdysozoa</taxon>
        <taxon>Arthropoda</taxon>
        <taxon>Hexapoda</taxon>
        <taxon>Insecta</taxon>
        <taxon>Pterygota</taxon>
        <taxon>Neoptera</taxon>
        <taxon>Endopterygota</taxon>
        <taxon>Lepidoptera</taxon>
        <taxon>Glossata</taxon>
        <taxon>Ditrysia</taxon>
        <taxon>Geometroidea</taxon>
        <taxon>Geometridae</taxon>
        <taxon>Larentiinae</taxon>
        <taxon>Operophtera</taxon>
    </lineage>
</organism>
<dbReference type="InterPro" id="IPR023674">
    <property type="entry name" value="Ribosomal_uL1-like"/>
</dbReference>
<gene>
    <name evidence="4" type="ORF">OBRU01_05583</name>
</gene>
<proteinExistence type="inferred from homology"/>
<dbReference type="Gene3D" id="3.40.50.790">
    <property type="match status" value="1"/>
</dbReference>
<dbReference type="GO" id="GO:0005840">
    <property type="term" value="C:ribosome"/>
    <property type="evidence" value="ECO:0007669"/>
    <property type="project" value="UniProtKB-KW"/>
</dbReference>
<dbReference type="Pfam" id="PF00687">
    <property type="entry name" value="Ribosomal_L1"/>
    <property type="match status" value="1"/>
</dbReference>
<dbReference type="InterPro" id="IPR028364">
    <property type="entry name" value="Ribosomal_uL1/biogenesis"/>
</dbReference>
<keyword evidence="2 4" id="KW-0689">Ribosomal protein</keyword>
<dbReference type="Proteomes" id="UP000037510">
    <property type="component" value="Unassembled WGS sequence"/>
</dbReference>
<dbReference type="SUPFAM" id="SSF56808">
    <property type="entry name" value="Ribosomal protein L1"/>
    <property type="match status" value="1"/>
</dbReference>
<dbReference type="STRING" id="104452.A0A0L7LMS5"/>
<evidence type="ECO:0000256" key="3">
    <source>
        <dbReference type="ARBA" id="ARBA00023274"/>
    </source>
</evidence>
<comment type="similarity">
    <text evidence="1">Belongs to the universal ribosomal protein uL1 family.</text>
</comment>
<evidence type="ECO:0000313" key="4">
    <source>
        <dbReference type="EMBL" id="KOB76526.1"/>
    </source>
</evidence>
<evidence type="ECO:0000313" key="5">
    <source>
        <dbReference type="Proteomes" id="UP000037510"/>
    </source>
</evidence>
<reference evidence="4 5" key="1">
    <citation type="journal article" date="2015" name="Genome Biol. Evol.">
        <title>The genome of winter moth (Operophtera brumata) provides a genomic perspective on sexual dimorphism and phenology.</title>
        <authorList>
            <person name="Derks M.F."/>
            <person name="Smit S."/>
            <person name="Salis L."/>
            <person name="Schijlen E."/>
            <person name="Bossers A."/>
            <person name="Mateman C."/>
            <person name="Pijl A.S."/>
            <person name="de Ridder D."/>
            <person name="Groenen M.A."/>
            <person name="Visser M.E."/>
            <person name="Megens H.J."/>
        </authorList>
    </citation>
    <scope>NUCLEOTIDE SEQUENCE [LARGE SCALE GENOMIC DNA]</scope>
    <source>
        <strain evidence="4">WM2013NL</strain>
        <tissue evidence="4">Head and thorax</tissue>
    </source>
</reference>
<accession>A0A0L7LMS5</accession>
<dbReference type="EMBL" id="JTDY01000596">
    <property type="protein sequence ID" value="KOB76526.1"/>
    <property type="molecule type" value="Genomic_DNA"/>
</dbReference>